<evidence type="ECO:0008006" key="4">
    <source>
        <dbReference type="Google" id="ProtNLM"/>
    </source>
</evidence>
<keyword evidence="1" id="KW-0732">Signal</keyword>
<protein>
    <recommendedName>
        <fullName evidence="4">F-box domain-containing protein</fullName>
    </recommendedName>
</protein>
<reference evidence="2 3" key="1">
    <citation type="journal article" date="2019" name="New Phytol.">
        <title>Comparative genomics reveals unique wood-decay strategies and fruiting body development in the Schizophyllaceae.</title>
        <authorList>
            <person name="Almasi E."/>
            <person name="Sahu N."/>
            <person name="Krizsan K."/>
            <person name="Balint B."/>
            <person name="Kovacs G.M."/>
            <person name="Kiss B."/>
            <person name="Cseklye J."/>
            <person name="Drula E."/>
            <person name="Henrissat B."/>
            <person name="Nagy I."/>
            <person name="Chovatia M."/>
            <person name="Adam C."/>
            <person name="LaButti K."/>
            <person name="Lipzen A."/>
            <person name="Riley R."/>
            <person name="Grigoriev I.V."/>
            <person name="Nagy L.G."/>
        </authorList>
    </citation>
    <scope>NUCLEOTIDE SEQUENCE [LARGE SCALE GENOMIC DNA]</scope>
    <source>
        <strain evidence="2 3">NL-1724</strain>
    </source>
</reference>
<evidence type="ECO:0000256" key="1">
    <source>
        <dbReference type="SAM" id="SignalP"/>
    </source>
</evidence>
<proteinExistence type="predicted"/>
<evidence type="ECO:0000313" key="3">
    <source>
        <dbReference type="Proteomes" id="UP000320762"/>
    </source>
</evidence>
<feature type="signal peptide" evidence="1">
    <location>
        <begin position="1"/>
        <end position="16"/>
    </location>
</feature>
<organism evidence="2 3">
    <name type="scientific">Schizophyllum amplum</name>
    <dbReference type="NCBI Taxonomy" id="97359"/>
    <lineage>
        <taxon>Eukaryota</taxon>
        <taxon>Fungi</taxon>
        <taxon>Dikarya</taxon>
        <taxon>Basidiomycota</taxon>
        <taxon>Agaricomycotina</taxon>
        <taxon>Agaricomycetes</taxon>
        <taxon>Agaricomycetidae</taxon>
        <taxon>Agaricales</taxon>
        <taxon>Schizophyllaceae</taxon>
        <taxon>Schizophyllum</taxon>
    </lineage>
</organism>
<dbReference type="SUPFAM" id="SSF52047">
    <property type="entry name" value="RNI-like"/>
    <property type="match status" value="1"/>
</dbReference>
<gene>
    <name evidence="2" type="ORF">BD626DRAFT_630358</name>
</gene>
<name>A0A550CEK5_9AGAR</name>
<accession>A0A550CEK5</accession>
<feature type="chain" id="PRO_5022224275" description="F-box domain-containing protein" evidence="1">
    <location>
        <begin position="17"/>
        <end position="549"/>
    </location>
</feature>
<sequence length="549" mass="62153">MHRVLLTPELVAIVCAMADQSTACAMARTCRAWHDAALDCVWKVLDTNYALDALFSLLPLEVYERSKNRCNVPGRWLAAPGEGQYELLYKYSRRVRVLDLLRCSVQDALRVLCDQPPPRPLFPRLTTLSVDLPESQEHPLAVLMPTFASMALSEVTVDVGVRTSILPVAEVDLHAISIMGAPGRGPQLSIHWYTRMPILVGARQDIVRKIQIGALQNSSWSVLAALPCLESLDVSWDRWSHPITRMPSMDRPFQALRTLKMCAYEDCKPLVADMLRCCGRVSLSSLQLYTDCDEDDEEADPTNNWTLLFRAMRDHCVCSDLRVLEVHDSKETTRVQDTDLELLLPFHRLTTLSLHNHAGFSVHETTIATLMQKCTLLRTLELVTSDLDANLGVLITRHIPTCAPACLLEIARYGVSLESLAIIVDWEAGLPADWQQRQPLNMNPLELDFWNSGLGDAFNAADFILATFPAVDDLRVSQLDMYSHGVGSREYLMSDKWQEVRNQVWIAQKAMLRQAHNFEKSRLWKYRRGLGWNMGRNWDKSPVFEVQLG</sequence>
<evidence type="ECO:0000313" key="2">
    <source>
        <dbReference type="EMBL" id="TRM63238.1"/>
    </source>
</evidence>
<comment type="caution">
    <text evidence="2">The sequence shown here is derived from an EMBL/GenBank/DDBJ whole genome shotgun (WGS) entry which is preliminary data.</text>
</comment>
<dbReference type="EMBL" id="VDMD01000010">
    <property type="protein sequence ID" value="TRM63238.1"/>
    <property type="molecule type" value="Genomic_DNA"/>
</dbReference>
<dbReference type="OrthoDB" id="3067012at2759"/>
<dbReference type="Proteomes" id="UP000320762">
    <property type="component" value="Unassembled WGS sequence"/>
</dbReference>
<keyword evidence="3" id="KW-1185">Reference proteome</keyword>
<dbReference type="AlphaFoldDB" id="A0A550CEK5"/>